<evidence type="ECO:0000313" key="2">
    <source>
        <dbReference type="EMBL" id="MCY1072968.1"/>
    </source>
</evidence>
<dbReference type="Proteomes" id="UP001207654">
    <property type="component" value="Unassembled WGS sequence"/>
</dbReference>
<gene>
    <name evidence="2" type="ORF">OV287_00600</name>
</gene>
<feature type="region of interest" description="Disordered" evidence="1">
    <location>
        <begin position="59"/>
        <end position="144"/>
    </location>
</feature>
<organism evidence="2 3">
    <name type="scientific">Archangium lansingense</name>
    <dbReference type="NCBI Taxonomy" id="2995310"/>
    <lineage>
        <taxon>Bacteria</taxon>
        <taxon>Pseudomonadati</taxon>
        <taxon>Myxococcota</taxon>
        <taxon>Myxococcia</taxon>
        <taxon>Myxococcales</taxon>
        <taxon>Cystobacterineae</taxon>
        <taxon>Archangiaceae</taxon>
        <taxon>Archangium</taxon>
    </lineage>
</organism>
<comment type="caution">
    <text evidence="2">The sequence shown here is derived from an EMBL/GenBank/DDBJ whole genome shotgun (WGS) entry which is preliminary data.</text>
</comment>
<sequence length="144" mass="16071">MRKLYEDINQAVLGCYGWSDLAKERHGFIETPLGVCFTLKSENIDKMLDRLLERNQQSYAEEVKQGIPDTPIKGKKPNGKGDPQPHPSARDQEAEWGNEILNQGPLLSSDGAPALHSGRHLPGTRHLNSSCEGRTLFPSWSRHA</sequence>
<evidence type="ECO:0000256" key="1">
    <source>
        <dbReference type="SAM" id="MobiDB-lite"/>
    </source>
</evidence>
<proteinExistence type="predicted"/>
<dbReference type="RefSeq" id="WP_267531988.1">
    <property type="nucleotide sequence ID" value="NZ_JAPNKA010000001.1"/>
</dbReference>
<reference evidence="2 3" key="1">
    <citation type="submission" date="2022-11" db="EMBL/GenBank/DDBJ databases">
        <title>Minimal conservation of predation-associated metabolite biosynthetic gene clusters underscores biosynthetic potential of Myxococcota including descriptions for ten novel species: Archangium lansinium sp. nov., Myxococcus landrumus sp. nov., Nannocystis bai.</title>
        <authorList>
            <person name="Ahearne A."/>
            <person name="Stevens C."/>
            <person name="Phillips K."/>
        </authorList>
    </citation>
    <scope>NUCLEOTIDE SEQUENCE [LARGE SCALE GENOMIC DNA]</scope>
    <source>
        <strain evidence="2 3">MIWBW</strain>
    </source>
</reference>
<evidence type="ECO:0000313" key="3">
    <source>
        <dbReference type="Proteomes" id="UP001207654"/>
    </source>
</evidence>
<name>A0ABT3ZU83_9BACT</name>
<accession>A0ABT3ZU83</accession>
<keyword evidence="3" id="KW-1185">Reference proteome</keyword>
<protein>
    <submittedName>
        <fullName evidence="2">Uncharacterized protein</fullName>
    </submittedName>
</protein>
<dbReference type="EMBL" id="JAPNKA010000001">
    <property type="protein sequence ID" value="MCY1072968.1"/>
    <property type="molecule type" value="Genomic_DNA"/>
</dbReference>